<dbReference type="HAMAP" id="MF_01148">
    <property type="entry name" value="Lnt"/>
    <property type="match status" value="1"/>
</dbReference>
<reference evidence="11 12" key="1">
    <citation type="submission" date="2015-02" db="EMBL/GenBank/DDBJ databases">
        <title>Genome Sequence of Jannaschia aquimarina DSM28248, a member of the Roseobacter clade.</title>
        <authorList>
            <person name="Voget S."/>
            <person name="Daniel R."/>
        </authorList>
    </citation>
    <scope>NUCLEOTIDE SEQUENCE [LARGE SCALE GENOMIC DNA]</scope>
    <source>
        <strain evidence="11 12">GSW-M26</strain>
    </source>
</reference>
<comment type="catalytic activity">
    <reaction evidence="9">
        <text>N-terminal S-1,2-diacyl-sn-glyceryl-L-cysteinyl-[lipoprotein] + a glycerophospholipid = N-acyl-S-1,2-diacyl-sn-glyceryl-L-cysteinyl-[lipoprotein] + a 2-acyl-sn-glycero-3-phospholipid + H(+)</text>
        <dbReference type="Rhea" id="RHEA:48228"/>
        <dbReference type="Rhea" id="RHEA-COMP:14681"/>
        <dbReference type="Rhea" id="RHEA-COMP:14684"/>
        <dbReference type="ChEBI" id="CHEBI:15378"/>
        <dbReference type="ChEBI" id="CHEBI:136912"/>
        <dbReference type="ChEBI" id="CHEBI:140656"/>
        <dbReference type="ChEBI" id="CHEBI:140657"/>
        <dbReference type="ChEBI" id="CHEBI:140660"/>
        <dbReference type="EC" id="2.3.1.269"/>
    </reaction>
</comment>
<dbReference type="CDD" id="cd07571">
    <property type="entry name" value="ALP_N-acyl_transferase"/>
    <property type="match status" value="1"/>
</dbReference>
<evidence type="ECO:0000256" key="7">
    <source>
        <dbReference type="ARBA" id="ARBA00023136"/>
    </source>
</evidence>
<keyword evidence="4 9" id="KW-0808">Transferase</keyword>
<dbReference type="PATRIC" id="fig|935700.4.peg.1791"/>
<dbReference type="InterPro" id="IPR045378">
    <property type="entry name" value="LNT_N"/>
</dbReference>
<feature type="transmembrane region" description="Helical" evidence="9">
    <location>
        <begin position="161"/>
        <end position="182"/>
    </location>
</feature>
<comment type="function">
    <text evidence="9">Catalyzes the phospholipid dependent N-acylation of the N-terminal cysteine of apolipoprotein, the last step in lipoprotein maturation.</text>
</comment>
<dbReference type="EC" id="2.3.1.269" evidence="9"/>
<dbReference type="Gene3D" id="3.60.110.10">
    <property type="entry name" value="Carbon-nitrogen hydrolase"/>
    <property type="match status" value="1"/>
</dbReference>
<dbReference type="Pfam" id="PF00795">
    <property type="entry name" value="CN_hydrolase"/>
    <property type="match status" value="1"/>
</dbReference>
<proteinExistence type="inferred from homology"/>
<dbReference type="InterPro" id="IPR036526">
    <property type="entry name" value="C-N_Hydrolase_sf"/>
</dbReference>
<keyword evidence="12" id="KW-1185">Reference proteome</keyword>
<evidence type="ECO:0000256" key="9">
    <source>
        <dbReference type="HAMAP-Rule" id="MF_01148"/>
    </source>
</evidence>
<keyword evidence="7 9" id="KW-0472">Membrane</keyword>
<dbReference type="NCBIfam" id="TIGR00546">
    <property type="entry name" value="lnt"/>
    <property type="match status" value="1"/>
</dbReference>
<dbReference type="PANTHER" id="PTHR38686">
    <property type="entry name" value="APOLIPOPROTEIN N-ACYLTRANSFERASE"/>
    <property type="match status" value="1"/>
</dbReference>
<evidence type="ECO:0000259" key="10">
    <source>
        <dbReference type="PROSITE" id="PS50263"/>
    </source>
</evidence>
<keyword evidence="6 9" id="KW-1133">Transmembrane helix</keyword>
<evidence type="ECO:0000256" key="5">
    <source>
        <dbReference type="ARBA" id="ARBA00022692"/>
    </source>
</evidence>
<dbReference type="EMBL" id="JYFE01000032">
    <property type="protein sequence ID" value="KIT16499.1"/>
    <property type="molecule type" value="Genomic_DNA"/>
</dbReference>
<gene>
    <name evidence="9 11" type="primary">lnt</name>
    <name evidence="11" type="ORF">jaqu_17270</name>
</gene>
<dbReference type="Pfam" id="PF20154">
    <property type="entry name" value="LNT_N"/>
    <property type="match status" value="1"/>
</dbReference>
<evidence type="ECO:0000313" key="12">
    <source>
        <dbReference type="Proteomes" id="UP000032232"/>
    </source>
</evidence>
<organism evidence="11 12">
    <name type="scientific">Jannaschia aquimarina</name>
    <dbReference type="NCBI Taxonomy" id="935700"/>
    <lineage>
        <taxon>Bacteria</taxon>
        <taxon>Pseudomonadati</taxon>
        <taxon>Pseudomonadota</taxon>
        <taxon>Alphaproteobacteria</taxon>
        <taxon>Rhodobacterales</taxon>
        <taxon>Roseobacteraceae</taxon>
        <taxon>Jannaschia</taxon>
    </lineage>
</organism>
<dbReference type="PANTHER" id="PTHR38686:SF1">
    <property type="entry name" value="APOLIPOPROTEIN N-ACYLTRANSFERASE"/>
    <property type="match status" value="1"/>
</dbReference>
<evidence type="ECO:0000256" key="4">
    <source>
        <dbReference type="ARBA" id="ARBA00022679"/>
    </source>
</evidence>
<feature type="domain" description="CN hydrolase" evidence="10">
    <location>
        <begin position="222"/>
        <end position="459"/>
    </location>
</feature>
<dbReference type="PROSITE" id="PS50263">
    <property type="entry name" value="CN_HYDROLASE"/>
    <property type="match status" value="1"/>
</dbReference>
<sequence length="494" mass="51942">MDWPIRMPSRQTPWRDTLVGLVLLPIAGVLAALGQAPWSLWWVALIGWALGLAVIARSPAPTLAAWAMGVVHFAVALHWLTEPFQVDAAATGWLAIPAIAGAAGGLSIFWAVGAFFGVRLGGPVGIAVGVAVGELARSWLFTGFPWALPGHVLIDSAALPAASWGGAHLLGLFVLVGAGAVATLRLTGLVCGVMLWAAPFGIAATLPPAPHIAPDAAVIRLIQPNAPQHLKWDPDWVGIFWRRALELTAAEGDVDAVLWPETTLPSLLENSEDLRPMIARAATVPAILGVQRYDDHGHPRNGAVLLDRQGDVTALYDKHRLVPFGEYLPLPGLFRAIGIGPLAAQMAGTYAPGDGPALFELPGIGPVQPLICYEAIFPQDLHRVPRPRVILHLTNDAWFGDGAGPQQHLALARLRAAEHGLPVLRAANTGISASIDARGAVLAALPLNEAGKLDVALPSALPSTPYAKTGDLTALLLLLALATALFARRPSEMG</sequence>
<dbReference type="Proteomes" id="UP000032232">
    <property type="component" value="Unassembled WGS sequence"/>
</dbReference>
<feature type="transmembrane region" description="Helical" evidence="9">
    <location>
        <begin position="123"/>
        <end position="141"/>
    </location>
</feature>
<accession>A0A0D1EFP8</accession>
<feature type="transmembrane region" description="Helical" evidence="9">
    <location>
        <begin position="39"/>
        <end position="56"/>
    </location>
</feature>
<evidence type="ECO:0000256" key="8">
    <source>
        <dbReference type="ARBA" id="ARBA00023315"/>
    </source>
</evidence>
<evidence type="ECO:0000256" key="1">
    <source>
        <dbReference type="ARBA" id="ARBA00004651"/>
    </source>
</evidence>
<comment type="similarity">
    <text evidence="2 9">Belongs to the CN hydrolase family. Apolipoprotein N-acyltransferase subfamily.</text>
</comment>
<comment type="caution">
    <text evidence="11">The sequence shown here is derived from an EMBL/GenBank/DDBJ whole genome shotgun (WGS) entry which is preliminary data.</text>
</comment>
<feature type="transmembrane region" description="Helical" evidence="9">
    <location>
        <begin position="189"/>
        <end position="206"/>
    </location>
</feature>
<keyword evidence="5 9" id="KW-0812">Transmembrane</keyword>
<keyword evidence="3 9" id="KW-1003">Cell membrane</keyword>
<dbReference type="InterPro" id="IPR003010">
    <property type="entry name" value="C-N_Hydrolase"/>
</dbReference>
<evidence type="ECO:0000313" key="11">
    <source>
        <dbReference type="EMBL" id="KIT16499.1"/>
    </source>
</evidence>
<evidence type="ECO:0000256" key="3">
    <source>
        <dbReference type="ARBA" id="ARBA00022475"/>
    </source>
</evidence>
<dbReference type="UniPathway" id="UPA00666"/>
<dbReference type="GO" id="GO:0016410">
    <property type="term" value="F:N-acyltransferase activity"/>
    <property type="evidence" value="ECO:0007669"/>
    <property type="project" value="UniProtKB-UniRule"/>
</dbReference>
<dbReference type="AlphaFoldDB" id="A0A0D1EFP8"/>
<comment type="subcellular location">
    <subcellularLocation>
        <location evidence="1 9">Cell membrane</location>
        <topology evidence="1 9">Multi-pass membrane protein</topology>
    </subcellularLocation>
</comment>
<comment type="pathway">
    <text evidence="9">Protein modification; lipoprotein biosynthesis (N-acyl transfer).</text>
</comment>
<evidence type="ECO:0000256" key="2">
    <source>
        <dbReference type="ARBA" id="ARBA00010065"/>
    </source>
</evidence>
<dbReference type="STRING" id="935700.jaqu_17270"/>
<feature type="transmembrane region" description="Helical" evidence="9">
    <location>
        <begin position="63"/>
        <end position="81"/>
    </location>
</feature>
<feature type="transmembrane region" description="Helical" evidence="9">
    <location>
        <begin position="12"/>
        <end position="33"/>
    </location>
</feature>
<protein>
    <recommendedName>
        <fullName evidence="9">Apolipoprotein N-acyltransferase</fullName>
        <shortName evidence="9">ALP N-acyltransferase</shortName>
        <ecNumber evidence="9">2.3.1.269</ecNumber>
    </recommendedName>
</protein>
<dbReference type="InterPro" id="IPR004563">
    <property type="entry name" value="Apolipo_AcylTrfase"/>
</dbReference>
<keyword evidence="8 9" id="KW-0012">Acyltransferase</keyword>
<dbReference type="GO" id="GO:0005886">
    <property type="term" value="C:plasma membrane"/>
    <property type="evidence" value="ECO:0007669"/>
    <property type="project" value="UniProtKB-SubCell"/>
</dbReference>
<name>A0A0D1EFP8_9RHOB</name>
<dbReference type="SUPFAM" id="SSF56317">
    <property type="entry name" value="Carbon-nitrogen hydrolase"/>
    <property type="match status" value="1"/>
</dbReference>
<feature type="transmembrane region" description="Helical" evidence="9">
    <location>
        <begin position="93"/>
        <end position="116"/>
    </location>
</feature>
<dbReference type="GO" id="GO:0042158">
    <property type="term" value="P:lipoprotein biosynthetic process"/>
    <property type="evidence" value="ECO:0007669"/>
    <property type="project" value="UniProtKB-UniRule"/>
</dbReference>
<evidence type="ECO:0000256" key="6">
    <source>
        <dbReference type="ARBA" id="ARBA00022989"/>
    </source>
</evidence>